<dbReference type="OrthoDB" id="300641at2759"/>
<dbReference type="PROSITE" id="PS50050">
    <property type="entry name" value="TNFR_NGFR_2"/>
    <property type="match status" value="1"/>
</dbReference>
<feature type="domain" description="TNFR-Cys" evidence="9">
    <location>
        <begin position="830"/>
        <end position="890"/>
    </location>
</feature>
<feature type="transmembrane region" description="Helical" evidence="6">
    <location>
        <begin position="910"/>
        <end position="938"/>
    </location>
</feature>
<dbReference type="SUPFAM" id="SSF57184">
    <property type="entry name" value="Growth factor receptor domain"/>
    <property type="match status" value="2"/>
</dbReference>
<feature type="signal peptide" evidence="7">
    <location>
        <begin position="1"/>
        <end position="16"/>
    </location>
</feature>
<dbReference type="EC" id="2.7.10.2" evidence="10"/>
<dbReference type="SMART" id="SM00261">
    <property type="entry name" value="FU"/>
    <property type="match status" value="4"/>
</dbReference>
<dbReference type="SMART" id="SM00220">
    <property type="entry name" value="S_TKc"/>
    <property type="match status" value="1"/>
</dbReference>
<dbReference type="Proteomes" id="UP000014680">
    <property type="component" value="Unassembled WGS sequence"/>
</dbReference>
<proteinExistence type="predicted"/>
<evidence type="ECO:0000256" key="3">
    <source>
        <dbReference type="ARBA" id="ARBA00022840"/>
    </source>
</evidence>
<feature type="chain" id="PRO_5001980338" evidence="7">
    <location>
        <begin position="17"/>
        <end position="1360"/>
    </location>
</feature>
<evidence type="ECO:0000256" key="5">
    <source>
        <dbReference type="PROSITE-ProRule" id="PRU10141"/>
    </source>
</evidence>
<dbReference type="PANTHER" id="PTHR45756">
    <property type="entry name" value="PALMITOYLTRANSFERASE"/>
    <property type="match status" value="1"/>
</dbReference>
<dbReference type="InterPro" id="IPR000719">
    <property type="entry name" value="Prot_kinase_dom"/>
</dbReference>
<dbReference type="VEuPathDB" id="AmoebaDB:EIN_299550"/>
<dbReference type="GO" id="GO:0004715">
    <property type="term" value="F:non-membrane spanning protein tyrosine kinase activity"/>
    <property type="evidence" value="ECO:0007669"/>
    <property type="project" value="UniProtKB-EC"/>
</dbReference>
<sequence>MIRLFFIFVLITLALSICPPNDIEGTEYVLTENDVCEYVESLTITLSKLQMTTGSTLKTEKNLELVGTQITLKSNCNLNVSELFKLEYESTCNATGNSIINTNQMEISSSTIDLTDNSIINTNQLELSSSTIINLSGYSTLNSVENLIFDNSYFNLSENARLLVEGNISLSSSTSPNTLSGKSRLVCHNLVSQTASSQISINENSYIELLGSFIFKLSRNNLQMSSSTQRINFVSKSFELTREFVADNRSTIQTKNLILTLTNTFKVSTDRTIKDLPLFFVSNTTSITGFSGFTHDGDFDFLYSNNTLDTTLYTTPFKVLLEGHLLRYGASDKIYCHVNHTEDTRHPYYIEKYCLLTDAYITPIDTFYQMKVKVGVPKQNLNVKNEENEDVIVIGSQKYDLSLTDFIEIEMESDNLVVLDNFTITKNVFLVAANGFVYNNTSCNSGYFQNGIFICQNHLPCSEGGKTADGRCAACQVTYCVMCDGDKGNCIKCNENLTYNTKSNTCEEYTNCLSFTEDKCLRCNDGFVFEGNNCVDITEDNGNCQIKVGVPSECRLCDLTNITLINTNGVCSVVDSNVVVHSLSNVVECKDGFYVQNNKCNDCTINNEGSLLCSFKTTEKCDKMYYVKEDGSVCVKNECSDGINNEENGKCAPQIDNCVKYVNGRCVECSSKYSYDGDVSCVDQTKVDVNCGTATPVGCIRCDGNTFLNVMTHKCETCNSNCESCLDTTMCLSCVDGYFLSDHICKSNDALNDTCARKVPNGNGCLECKIGYYKKGADCAQCDVKCGECLTENSCIKCNATNYKTSNGDCLPRSSISTCAVEVTESGCSTCKDGYYTVNGNECQKCVEGCTKCLEQNRCTSCDDTYVLKSTSCVRYNTITKCTKTKDSKCSSCTFWYSPSDDGTYCSKTAVWWVILLIVVVIIAILVLVTVLVFFVMVKVIKNKRDTSGLTLFKLKHTNMIFVKMADGLTIHTRNEEFVITDDDQDYEEIDVNKEIKNLFSIGNTTNHKVKIQFTSKNDIEKYTIRFEPSIATIPPKFACEFSLFLNPLCTSTIDSTFVVSYLFTTSDGISCAHHVNFKYTTKLSTRLDPDELVEEKKLGEGSFGIVFKGIFRGNIVAIKKMKNLVNSSHQMEEFENEVLMLDKFRSEFIVYFYGAVFIPNKICLVTEFAQYGSLQDLMKNKKSEIINIKLRVKFILDASKGILYLHENGMLHRDIKPDNILVLSLDLNGIVNAKLTDFGSARNVNLLMTNMTFTKGIGTPIYMAPEVLKQEKYTKSADVYSFAITMFECFSWEEAYPITTFKFPWKIAEFVSSGKRPDKSETIPIVLYELIQNCWGQKQKERYDIHRIEEQLQFLFNQQ</sequence>
<reference evidence="10 11" key="1">
    <citation type="submission" date="2012-10" db="EMBL/GenBank/DDBJ databases">
        <authorList>
            <person name="Zafar N."/>
            <person name="Inman J."/>
            <person name="Hall N."/>
            <person name="Lorenzi H."/>
            <person name="Caler E."/>
        </authorList>
    </citation>
    <scope>NUCLEOTIDE SEQUENCE [LARGE SCALE GENOMIC DNA]</scope>
    <source>
        <strain evidence="10 11">IP1</strain>
    </source>
</reference>
<evidence type="ECO:0000259" key="8">
    <source>
        <dbReference type="PROSITE" id="PS50011"/>
    </source>
</evidence>
<evidence type="ECO:0000256" key="1">
    <source>
        <dbReference type="ARBA" id="ARBA00022527"/>
    </source>
</evidence>
<feature type="disulfide bond" evidence="4">
    <location>
        <begin position="831"/>
        <end position="846"/>
    </location>
</feature>
<comment type="caution">
    <text evidence="4">Lacks conserved residue(s) required for the propagation of feature annotation.</text>
</comment>
<keyword evidence="1" id="KW-0723">Serine/threonine-protein kinase</keyword>
<dbReference type="InterPro" id="IPR001245">
    <property type="entry name" value="Ser-Thr/Tyr_kinase_cat_dom"/>
</dbReference>
<dbReference type="PROSITE" id="PS00107">
    <property type="entry name" value="PROTEIN_KINASE_ATP"/>
    <property type="match status" value="1"/>
</dbReference>
<dbReference type="InterPro" id="IPR001368">
    <property type="entry name" value="TNFR/NGFR_Cys_rich_reg"/>
</dbReference>
<keyword evidence="10" id="KW-0808">Transferase</keyword>
<dbReference type="GO" id="GO:0005524">
    <property type="term" value="F:ATP binding"/>
    <property type="evidence" value="ECO:0007669"/>
    <property type="project" value="UniProtKB-UniRule"/>
</dbReference>
<feature type="domain" description="Protein kinase" evidence="8">
    <location>
        <begin position="1093"/>
        <end position="1356"/>
    </location>
</feature>
<keyword evidence="11" id="KW-1185">Reference proteome</keyword>
<keyword evidence="6" id="KW-1133">Transmembrane helix</keyword>
<dbReference type="RefSeq" id="XP_004256707.1">
    <property type="nucleotide sequence ID" value="XM_004256659.1"/>
</dbReference>
<dbReference type="SUPFAM" id="SSF56112">
    <property type="entry name" value="Protein kinase-like (PK-like)"/>
    <property type="match status" value="1"/>
</dbReference>
<evidence type="ECO:0000259" key="9">
    <source>
        <dbReference type="PROSITE" id="PS50050"/>
    </source>
</evidence>
<dbReference type="Gene3D" id="1.10.510.10">
    <property type="entry name" value="Transferase(Phosphotransferase) domain 1"/>
    <property type="match status" value="1"/>
</dbReference>
<dbReference type="Gene3D" id="2.10.220.10">
    <property type="entry name" value="Hormone Receptor, Insulin-like Growth Factor Receptor 1, Chain A, domain 2"/>
    <property type="match status" value="1"/>
</dbReference>
<evidence type="ECO:0000313" key="11">
    <source>
        <dbReference type="Proteomes" id="UP000014680"/>
    </source>
</evidence>
<feature type="binding site" evidence="5">
    <location>
        <position position="1121"/>
    </location>
    <ligand>
        <name>ATP</name>
        <dbReference type="ChEBI" id="CHEBI:30616"/>
    </ligand>
</feature>
<keyword evidence="3 5" id="KW-0067">ATP-binding</keyword>
<dbReference type="Pfam" id="PF07714">
    <property type="entry name" value="PK_Tyr_Ser-Thr"/>
    <property type="match status" value="1"/>
</dbReference>
<keyword evidence="6" id="KW-0472">Membrane</keyword>
<evidence type="ECO:0000256" key="6">
    <source>
        <dbReference type="SAM" id="Phobius"/>
    </source>
</evidence>
<dbReference type="GO" id="GO:0004674">
    <property type="term" value="F:protein serine/threonine kinase activity"/>
    <property type="evidence" value="ECO:0007669"/>
    <property type="project" value="UniProtKB-KW"/>
</dbReference>
<dbReference type="InterPro" id="IPR006212">
    <property type="entry name" value="Furin_repeat"/>
</dbReference>
<accession>A0A0A1U9X1</accession>
<dbReference type="PROSITE" id="PS00108">
    <property type="entry name" value="PROTEIN_KINASE_ST"/>
    <property type="match status" value="1"/>
</dbReference>
<keyword evidence="4" id="KW-1015">Disulfide bond</keyword>
<dbReference type="InterPro" id="IPR011009">
    <property type="entry name" value="Kinase-like_dom_sf"/>
</dbReference>
<organism evidence="10 11">
    <name type="scientific">Entamoeba invadens IP1</name>
    <dbReference type="NCBI Taxonomy" id="370355"/>
    <lineage>
        <taxon>Eukaryota</taxon>
        <taxon>Amoebozoa</taxon>
        <taxon>Evosea</taxon>
        <taxon>Archamoebae</taxon>
        <taxon>Mastigamoebida</taxon>
        <taxon>Entamoebidae</taxon>
        <taxon>Entamoeba</taxon>
    </lineage>
</organism>
<dbReference type="GeneID" id="14888927"/>
<evidence type="ECO:0000256" key="7">
    <source>
        <dbReference type="SAM" id="SignalP"/>
    </source>
</evidence>
<dbReference type="PROSITE" id="PS50011">
    <property type="entry name" value="PROTEIN_KINASE_DOM"/>
    <property type="match status" value="1"/>
</dbReference>
<gene>
    <name evidence="10" type="ORF">EIN_299550</name>
</gene>
<keyword evidence="2 5" id="KW-0547">Nucleotide-binding</keyword>
<evidence type="ECO:0000256" key="2">
    <source>
        <dbReference type="ARBA" id="ARBA00022741"/>
    </source>
</evidence>
<feature type="repeat" description="TNFR-Cys" evidence="4">
    <location>
        <begin position="830"/>
        <end position="890"/>
    </location>
</feature>
<protein>
    <submittedName>
        <fullName evidence="10">Protein serine/threonine kinase, putative</fullName>
        <ecNumber evidence="10">2.7.10.2</ecNumber>
    </submittedName>
</protein>
<dbReference type="EMBL" id="KB206538">
    <property type="protein sequence ID" value="ELP89936.1"/>
    <property type="molecule type" value="Genomic_DNA"/>
</dbReference>
<dbReference type="CDD" id="cd13999">
    <property type="entry name" value="STKc_MAP3K-like"/>
    <property type="match status" value="1"/>
</dbReference>
<name>A0A0A1U9X1_ENTIV</name>
<evidence type="ECO:0000313" key="10">
    <source>
        <dbReference type="EMBL" id="ELP89936.1"/>
    </source>
</evidence>
<dbReference type="KEGG" id="eiv:EIN_299550"/>
<keyword evidence="10" id="KW-0418">Kinase</keyword>
<dbReference type="PANTHER" id="PTHR45756:SF1">
    <property type="entry name" value="PROTEIN KINASE DOMAIN CONTAINING PROTEIN"/>
    <property type="match status" value="1"/>
</dbReference>
<keyword evidence="6" id="KW-0812">Transmembrane</keyword>
<dbReference type="PRINTS" id="PR00109">
    <property type="entry name" value="TYRKINASE"/>
</dbReference>
<keyword evidence="7" id="KW-0732">Signal</keyword>
<dbReference type="InterPro" id="IPR053215">
    <property type="entry name" value="TKL_Ser/Thr_kinase"/>
</dbReference>
<evidence type="ECO:0000256" key="4">
    <source>
        <dbReference type="PROSITE-ProRule" id="PRU00206"/>
    </source>
</evidence>
<dbReference type="InterPro" id="IPR009030">
    <property type="entry name" value="Growth_fac_rcpt_cys_sf"/>
</dbReference>
<dbReference type="InterPro" id="IPR008271">
    <property type="entry name" value="Ser/Thr_kinase_AS"/>
</dbReference>
<dbReference type="InterPro" id="IPR017441">
    <property type="entry name" value="Protein_kinase_ATP_BS"/>
</dbReference>